<dbReference type="SUPFAM" id="SSF56112">
    <property type="entry name" value="Protein kinase-like (PK-like)"/>
    <property type="match status" value="1"/>
</dbReference>
<dbReference type="PANTHER" id="PTHR24361">
    <property type="entry name" value="MITOGEN-ACTIVATED KINASE KINASE KINASE"/>
    <property type="match status" value="1"/>
</dbReference>
<dbReference type="EMBL" id="CAWUHB010000033">
    <property type="protein sequence ID" value="CAK7225580.1"/>
    <property type="molecule type" value="Genomic_DNA"/>
</dbReference>
<dbReference type="InterPro" id="IPR053235">
    <property type="entry name" value="Ser_Thr_kinase"/>
</dbReference>
<accession>A0ABP0C0R7</accession>
<evidence type="ECO:0000313" key="3">
    <source>
        <dbReference type="Proteomes" id="UP001642405"/>
    </source>
</evidence>
<keyword evidence="3" id="KW-1185">Reference proteome</keyword>
<name>A0ABP0C0R7_9PEZI</name>
<dbReference type="SMART" id="SM00220">
    <property type="entry name" value="S_TKc"/>
    <property type="match status" value="1"/>
</dbReference>
<proteinExistence type="predicted"/>
<dbReference type="Gene3D" id="1.10.510.10">
    <property type="entry name" value="Transferase(Phosphotransferase) domain 1"/>
    <property type="match status" value="1"/>
</dbReference>
<reference evidence="2 3" key="1">
    <citation type="submission" date="2024-01" db="EMBL/GenBank/DDBJ databases">
        <authorList>
            <person name="Allen C."/>
            <person name="Tagirdzhanova G."/>
        </authorList>
    </citation>
    <scope>NUCLEOTIDE SEQUENCE [LARGE SCALE GENOMIC DNA]</scope>
</reference>
<protein>
    <recommendedName>
        <fullName evidence="1">Protein kinase domain-containing protein</fullName>
    </recommendedName>
</protein>
<evidence type="ECO:0000313" key="2">
    <source>
        <dbReference type="EMBL" id="CAK7225580.1"/>
    </source>
</evidence>
<organism evidence="2 3">
    <name type="scientific">Sporothrix curviconia</name>
    <dbReference type="NCBI Taxonomy" id="1260050"/>
    <lineage>
        <taxon>Eukaryota</taxon>
        <taxon>Fungi</taxon>
        <taxon>Dikarya</taxon>
        <taxon>Ascomycota</taxon>
        <taxon>Pezizomycotina</taxon>
        <taxon>Sordariomycetes</taxon>
        <taxon>Sordariomycetidae</taxon>
        <taxon>Ophiostomatales</taxon>
        <taxon>Ophiostomataceae</taxon>
        <taxon>Sporothrix</taxon>
    </lineage>
</organism>
<sequence>MGVGRLLALDDMPDCIWGDDDETIVYAQVIGDGKTRIFRFYLDPTKPPQSLATRIVSYYHERDDLAAAPGFADRGALHDAIWSTIASVWPECVVEPPSELGTVIDLSSNERGEATWRAYHEPLFEQYLSYLHGIQASELMPVHVEQPTPIVDISQLTFLSNLGGRGCSKKVSIQPSSTETGSRVGAGAVFVFKGVNFQTYLQVHDDDDKFARVLVETWRRSSRLVAAMQPNPHIQAAPEMLVCLSPASSQGKDNDTPGTVLVGHLSMFLSRGDLAAAIERANSGEASISPQQKAAWCLDMAKAIDYTHNAMHTHHMDIKPGNFLIDDSGSLRLIDWEQSGAPATTLAPEADGTWDVCEEEQRSGDKDATAQAARPRLIYTKYTGPARRNMPDGGGRAPFNIWNVFPVWQATCPRATELAEVFALGRTMWMLLAETVGEFDDVEHPDDMITWPAGGAIAVSCIGMVTRCMEKDPNSRPSAVEVVKFWEDELGKLS</sequence>
<dbReference type="InterPro" id="IPR000719">
    <property type="entry name" value="Prot_kinase_dom"/>
</dbReference>
<gene>
    <name evidence="2" type="ORF">SCUCBS95973_005914</name>
</gene>
<evidence type="ECO:0000259" key="1">
    <source>
        <dbReference type="PROSITE" id="PS50011"/>
    </source>
</evidence>
<comment type="caution">
    <text evidence="2">The sequence shown here is derived from an EMBL/GenBank/DDBJ whole genome shotgun (WGS) entry which is preliminary data.</text>
</comment>
<feature type="domain" description="Protein kinase" evidence="1">
    <location>
        <begin position="178"/>
        <end position="490"/>
    </location>
</feature>
<dbReference type="Pfam" id="PF00069">
    <property type="entry name" value="Pkinase"/>
    <property type="match status" value="1"/>
</dbReference>
<dbReference type="Proteomes" id="UP001642405">
    <property type="component" value="Unassembled WGS sequence"/>
</dbReference>
<dbReference type="PROSITE" id="PS50011">
    <property type="entry name" value="PROTEIN_KINASE_DOM"/>
    <property type="match status" value="1"/>
</dbReference>
<dbReference type="InterPro" id="IPR011009">
    <property type="entry name" value="Kinase-like_dom_sf"/>
</dbReference>